<evidence type="ECO:0000259" key="12">
    <source>
        <dbReference type="Pfam" id="PF01729"/>
    </source>
</evidence>
<organism evidence="16">
    <name type="scientific">freshwater metagenome</name>
    <dbReference type="NCBI Taxonomy" id="449393"/>
    <lineage>
        <taxon>unclassified sequences</taxon>
        <taxon>metagenomes</taxon>
        <taxon>ecological metagenomes</taxon>
    </lineage>
</organism>
<reference evidence="16" key="1">
    <citation type="submission" date="2020-05" db="EMBL/GenBank/DDBJ databases">
        <authorList>
            <person name="Chiriac C."/>
            <person name="Salcher M."/>
            <person name="Ghai R."/>
            <person name="Kavagutti S V."/>
        </authorList>
    </citation>
    <scope>NUCLEOTIDE SEQUENCE</scope>
</reference>
<dbReference type="InterPro" id="IPR002638">
    <property type="entry name" value="Quinolinate_PRibosylTrfase_C"/>
</dbReference>
<evidence type="ECO:0000256" key="4">
    <source>
        <dbReference type="ARBA" id="ARBA00011218"/>
    </source>
</evidence>
<dbReference type="SUPFAM" id="SSF54675">
    <property type="entry name" value="Nicotinate/Quinolinate PRTase N-terminal domain-like"/>
    <property type="match status" value="1"/>
</dbReference>
<protein>
    <recommendedName>
        <fullName evidence="11">Probable nicotinate-nucleotide pyrophosphorylase [carboxylating]</fullName>
        <ecNumber evidence="5">2.4.2.19</ecNumber>
    </recommendedName>
    <alternativeName>
        <fullName evidence="9">Quinolinate phosphoribosyltransferase [decarboxylating]</fullName>
    </alternativeName>
</protein>
<sequence length="287" mass="29857">MSAPNIETVVTDAVTRALVEDLEPFGDLTAALIDEKAVGALVISTRENGVIAGQACVVEAFLQMEPSIVVDVVAQDGTSVRPGDVVTRVSGPLRPILSAERTALNFLGHLSGIASATRIMVDAVSAVSPTTKVLDTRKTTPGLRLLEKAAVRAGGGSNHRINLSDAVLIKDNHLGALGITDAVQRAKALWPGRNVEVECENEAQVRESAEAGATSVLLDNMTPTEAGRVADIGRKISPEMLIEVSGGITLETAPRYAAAGVDLISVGALTHSARSLDLGLDLTVEDS</sequence>
<dbReference type="AlphaFoldDB" id="A0A6J7PND5"/>
<evidence type="ECO:0000256" key="10">
    <source>
        <dbReference type="ARBA" id="ARBA00047445"/>
    </source>
</evidence>
<evidence type="ECO:0000256" key="3">
    <source>
        <dbReference type="ARBA" id="ARBA00009400"/>
    </source>
</evidence>
<proteinExistence type="inferred from homology"/>
<comment type="pathway">
    <text evidence="2">Cofactor biosynthesis; NAD(+) biosynthesis; nicotinate D-ribonucleotide from quinolinate: step 1/1.</text>
</comment>
<evidence type="ECO:0000256" key="5">
    <source>
        <dbReference type="ARBA" id="ARBA00011944"/>
    </source>
</evidence>
<dbReference type="Pfam" id="PF02749">
    <property type="entry name" value="QRPTase_N"/>
    <property type="match status" value="1"/>
</dbReference>
<dbReference type="InterPro" id="IPR004393">
    <property type="entry name" value="NadC"/>
</dbReference>
<feature type="domain" description="Quinolinate phosphoribosyl transferase N-terminal" evidence="13">
    <location>
        <begin position="28"/>
        <end position="111"/>
    </location>
</feature>
<dbReference type="Pfam" id="PF01729">
    <property type="entry name" value="QRPTase_C"/>
    <property type="match status" value="1"/>
</dbReference>
<name>A0A6J7PND5_9ZZZZ</name>
<evidence type="ECO:0000259" key="13">
    <source>
        <dbReference type="Pfam" id="PF02749"/>
    </source>
</evidence>
<dbReference type="FunFam" id="3.20.20.70:FF:000030">
    <property type="entry name" value="Nicotinate-nucleotide pyrophosphorylase, carboxylating"/>
    <property type="match status" value="1"/>
</dbReference>
<evidence type="ECO:0000313" key="15">
    <source>
        <dbReference type="EMBL" id="CAB4874987.1"/>
    </source>
</evidence>
<evidence type="ECO:0000256" key="7">
    <source>
        <dbReference type="ARBA" id="ARBA00022676"/>
    </source>
</evidence>
<dbReference type="GO" id="GO:0009435">
    <property type="term" value="P:NAD+ biosynthetic process"/>
    <property type="evidence" value="ECO:0007669"/>
    <property type="project" value="UniProtKB-UniPathway"/>
</dbReference>
<dbReference type="PIRSF" id="PIRSF006250">
    <property type="entry name" value="NadC_ModD"/>
    <property type="match status" value="1"/>
</dbReference>
<dbReference type="PANTHER" id="PTHR32179">
    <property type="entry name" value="NICOTINATE-NUCLEOTIDE PYROPHOSPHORYLASE [CARBOXYLATING]"/>
    <property type="match status" value="1"/>
</dbReference>
<dbReference type="CDD" id="cd01572">
    <property type="entry name" value="QPRTase"/>
    <property type="match status" value="1"/>
</dbReference>
<comment type="subunit">
    <text evidence="4">Hexamer formed by 3 homodimers.</text>
</comment>
<dbReference type="InterPro" id="IPR022412">
    <property type="entry name" value="Quinolinate_PRibosylTrfase_N"/>
</dbReference>
<comment type="similarity">
    <text evidence="3">Belongs to the NadC/ModD family.</text>
</comment>
<evidence type="ECO:0000313" key="16">
    <source>
        <dbReference type="EMBL" id="CAB5005995.1"/>
    </source>
</evidence>
<accession>A0A6J7PND5</accession>
<dbReference type="InterPro" id="IPR027277">
    <property type="entry name" value="NadC/ModD"/>
</dbReference>
<evidence type="ECO:0000256" key="2">
    <source>
        <dbReference type="ARBA" id="ARBA00004893"/>
    </source>
</evidence>
<evidence type="ECO:0000256" key="1">
    <source>
        <dbReference type="ARBA" id="ARBA00003237"/>
    </source>
</evidence>
<evidence type="ECO:0000256" key="8">
    <source>
        <dbReference type="ARBA" id="ARBA00022679"/>
    </source>
</evidence>
<dbReference type="Gene3D" id="3.90.1170.20">
    <property type="entry name" value="Quinolinate phosphoribosyl transferase, N-terminal domain"/>
    <property type="match status" value="1"/>
</dbReference>
<dbReference type="GO" id="GO:0034213">
    <property type="term" value="P:quinolinate catabolic process"/>
    <property type="evidence" value="ECO:0007669"/>
    <property type="project" value="TreeGrafter"/>
</dbReference>
<keyword evidence="8" id="KW-0808">Transferase</keyword>
<dbReference type="UniPathway" id="UPA00253">
    <property type="reaction ID" value="UER00331"/>
</dbReference>
<dbReference type="PANTHER" id="PTHR32179:SF3">
    <property type="entry name" value="NICOTINATE-NUCLEOTIDE PYROPHOSPHORYLASE [CARBOXYLATING]"/>
    <property type="match status" value="1"/>
</dbReference>
<gene>
    <name evidence="14" type="ORF">UFOPK3164_00408</name>
    <name evidence="15" type="ORF">UFOPK3427_01067</name>
    <name evidence="16" type="ORF">UFOPK4112_00019</name>
</gene>
<keyword evidence="7" id="KW-0328">Glycosyltransferase</keyword>
<dbReference type="EC" id="2.4.2.19" evidence="5"/>
<keyword evidence="6" id="KW-0662">Pyridine nucleotide biosynthesis</keyword>
<dbReference type="SUPFAM" id="SSF51690">
    <property type="entry name" value="Nicotinate/Quinolinate PRTase C-terminal domain-like"/>
    <property type="match status" value="1"/>
</dbReference>
<comment type="function">
    <text evidence="1">Involved in the catabolism of quinolinic acid (QA).</text>
</comment>
<dbReference type="FunFam" id="3.90.1170.20:FF:000001">
    <property type="entry name" value="Nicotinate-nucleotide diphosphorylase (Carboxylating)"/>
    <property type="match status" value="1"/>
</dbReference>
<feature type="domain" description="Quinolinate phosphoribosyl transferase C-terminal" evidence="12">
    <location>
        <begin position="113"/>
        <end position="281"/>
    </location>
</feature>
<dbReference type="NCBIfam" id="TIGR00078">
    <property type="entry name" value="nadC"/>
    <property type="match status" value="1"/>
</dbReference>
<evidence type="ECO:0000256" key="6">
    <source>
        <dbReference type="ARBA" id="ARBA00022642"/>
    </source>
</evidence>
<dbReference type="Gene3D" id="3.20.20.70">
    <property type="entry name" value="Aldolase class I"/>
    <property type="match status" value="1"/>
</dbReference>
<dbReference type="EMBL" id="CAFABE010000011">
    <property type="protein sequence ID" value="CAB4820930.1"/>
    <property type="molecule type" value="Genomic_DNA"/>
</dbReference>
<comment type="catalytic activity">
    <reaction evidence="10">
        <text>nicotinate beta-D-ribonucleotide + CO2 + diphosphate = quinolinate + 5-phospho-alpha-D-ribose 1-diphosphate + 2 H(+)</text>
        <dbReference type="Rhea" id="RHEA:12733"/>
        <dbReference type="ChEBI" id="CHEBI:15378"/>
        <dbReference type="ChEBI" id="CHEBI:16526"/>
        <dbReference type="ChEBI" id="CHEBI:29959"/>
        <dbReference type="ChEBI" id="CHEBI:33019"/>
        <dbReference type="ChEBI" id="CHEBI:57502"/>
        <dbReference type="ChEBI" id="CHEBI:58017"/>
        <dbReference type="EC" id="2.4.2.19"/>
    </reaction>
</comment>
<dbReference type="GO" id="GO:0005737">
    <property type="term" value="C:cytoplasm"/>
    <property type="evidence" value="ECO:0007669"/>
    <property type="project" value="TreeGrafter"/>
</dbReference>
<dbReference type="GO" id="GO:0004514">
    <property type="term" value="F:nicotinate-nucleotide diphosphorylase (carboxylating) activity"/>
    <property type="evidence" value="ECO:0007669"/>
    <property type="project" value="UniProtKB-EC"/>
</dbReference>
<dbReference type="InterPro" id="IPR036068">
    <property type="entry name" value="Nicotinate_pribotase-like_C"/>
</dbReference>
<dbReference type="InterPro" id="IPR013785">
    <property type="entry name" value="Aldolase_TIM"/>
</dbReference>
<evidence type="ECO:0000256" key="11">
    <source>
        <dbReference type="ARBA" id="ARBA00069173"/>
    </source>
</evidence>
<evidence type="ECO:0000256" key="9">
    <source>
        <dbReference type="ARBA" id="ARBA00033102"/>
    </source>
</evidence>
<dbReference type="EMBL" id="CAFBLT010000001">
    <property type="protein sequence ID" value="CAB4874987.1"/>
    <property type="molecule type" value="Genomic_DNA"/>
</dbReference>
<evidence type="ECO:0000313" key="14">
    <source>
        <dbReference type="EMBL" id="CAB4820930.1"/>
    </source>
</evidence>
<dbReference type="EMBL" id="CAFBPM010000001">
    <property type="protein sequence ID" value="CAB5005995.1"/>
    <property type="molecule type" value="Genomic_DNA"/>
</dbReference>
<dbReference type="InterPro" id="IPR037128">
    <property type="entry name" value="Quinolinate_PRibosylTase_N_sf"/>
</dbReference>